<organism evidence="3 4">
    <name type="scientific">Agaribacillus aureus</name>
    <dbReference type="NCBI Taxonomy" id="3051825"/>
    <lineage>
        <taxon>Bacteria</taxon>
        <taxon>Pseudomonadati</taxon>
        <taxon>Bacteroidota</taxon>
        <taxon>Cytophagia</taxon>
        <taxon>Cytophagales</taxon>
        <taxon>Splendidivirgaceae</taxon>
        <taxon>Agaribacillus</taxon>
    </lineage>
</organism>
<dbReference type="SMART" id="SM00271">
    <property type="entry name" value="DnaJ"/>
    <property type="match status" value="1"/>
</dbReference>
<feature type="transmembrane region" description="Helical" evidence="1">
    <location>
        <begin position="224"/>
        <end position="246"/>
    </location>
</feature>
<keyword evidence="1" id="KW-0812">Transmembrane</keyword>
<gene>
    <name evidence="3" type="ORF">QQ020_05590</name>
</gene>
<feature type="transmembrane region" description="Helical" evidence="1">
    <location>
        <begin position="111"/>
        <end position="131"/>
    </location>
</feature>
<dbReference type="InterPro" id="IPR036869">
    <property type="entry name" value="J_dom_sf"/>
</dbReference>
<dbReference type="InterPro" id="IPR001623">
    <property type="entry name" value="DnaJ_domain"/>
</dbReference>
<evidence type="ECO:0000313" key="4">
    <source>
        <dbReference type="Proteomes" id="UP001172083"/>
    </source>
</evidence>
<protein>
    <submittedName>
        <fullName evidence="3">DnaJ domain-containing protein</fullName>
    </submittedName>
</protein>
<dbReference type="Pfam" id="PF00226">
    <property type="entry name" value="DnaJ"/>
    <property type="match status" value="1"/>
</dbReference>
<sequence>MNRNQYLEVLELQPGVSKKEIKSAYRRLAKKYHPDVSKNAHAKEKFIRINEAYKFLMDVGAHPRQQTASSTAYDYDPYEQAYQAWRQRAKTYAKKKAAEAEMERSLLIKEILIYFNYATMIIGLFNILLAVDYLLPAQTRPDEVQSIEKMFGPRARRYGQSDHSYGYTDIVLKTNTIRIEAVSSLSIKRFDPVQITSSRIFNEPISMIQSDGYASVIYEQAYGIYRGFGFLIPIVLACLIFYHFIVKSQENRFSLAIVLLILMVIQLYIFISV</sequence>
<evidence type="ECO:0000259" key="2">
    <source>
        <dbReference type="PROSITE" id="PS50076"/>
    </source>
</evidence>
<proteinExistence type="predicted"/>
<reference evidence="3" key="1">
    <citation type="submission" date="2023-06" db="EMBL/GenBank/DDBJ databases">
        <title>Genomic of Agaribacillus aureum.</title>
        <authorList>
            <person name="Wang G."/>
        </authorList>
    </citation>
    <scope>NUCLEOTIDE SEQUENCE</scope>
    <source>
        <strain evidence="3">BMA12</strain>
    </source>
</reference>
<comment type="caution">
    <text evidence="3">The sequence shown here is derived from an EMBL/GenBank/DDBJ whole genome shotgun (WGS) entry which is preliminary data.</text>
</comment>
<accession>A0ABT8L198</accession>
<dbReference type="EMBL" id="JAUJEB010000001">
    <property type="protein sequence ID" value="MDN5211509.1"/>
    <property type="molecule type" value="Genomic_DNA"/>
</dbReference>
<keyword evidence="1" id="KW-0472">Membrane</keyword>
<evidence type="ECO:0000313" key="3">
    <source>
        <dbReference type="EMBL" id="MDN5211509.1"/>
    </source>
</evidence>
<dbReference type="RefSeq" id="WP_429773985.1">
    <property type="nucleotide sequence ID" value="NZ_JAUJEB010000001.1"/>
</dbReference>
<dbReference type="PRINTS" id="PR00625">
    <property type="entry name" value="JDOMAIN"/>
</dbReference>
<name>A0ABT8L198_9BACT</name>
<evidence type="ECO:0000256" key="1">
    <source>
        <dbReference type="SAM" id="Phobius"/>
    </source>
</evidence>
<keyword evidence="1" id="KW-1133">Transmembrane helix</keyword>
<dbReference type="SUPFAM" id="SSF46565">
    <property type="entry name" value="Chaperone J-domain"/>
    <property type="match status" value="1"/>
</dbReference>
<dbReference type="Gene3D" id="1.10.287.110">
    <property type="entry name" value="DnaJ domain"/>
    <property type="match status" value="1"/>
</dbReference>
<feature type="domain" description="J" evidence="2">
    <location>
        <begin position="5"/>
        <end position="79"/>
    </location>
</feature>
<dbReference type="Proteomes" id="UP001172083">
    <property type="component" value="Unassembled WGS sequence"/>
</dbReference>
<dbReference type="InterPro" id="IPR050817">
    <property type="entry name" value="DjlA_DnaK_co-chaperone"/>
</dbReference>
<feature type="transmembrane region" description="Helical" evidence="1">
    <location>
        <begin position="253"/>
        <end position="271"/>
    </location>
</feature>
<dbReference type="PANTHER" id="PTHR24074">
    <property type="entry name" value="CO-CHAPERONE PROTEIN DJLA"/>
    <property type="match status" value="1"/>
</dbReference>
<dbReference type="PROSITE" id="PS50076">
    <property type="entry name" value="DNAJ_2"/>
    <property type="match status" value="1"/>
</dbReference>
<keyword evidence="4" id="KW-1185">Reference proteome</keyword>
<dbReference type="CDD" id="cd06257">
    <property type="entry name" value="DnaJ"/>
    <property type="match status" value="1"/>
</dbReference>